<dbReference type="InterPro" id="IPR011008">
    <property type="entry name" value="Dimeric_a/b-barrel"/>
</dbReference>
<evidence type="ECO:0000259" key="1">
    <source>
        <dbReference type="Pfam" id="PF07110"/>
    </source>
</evidence>
<dbReference type="PANTHER" id="PTHR40260">
    <property type="entry name" value="BLR8190 PROTEIN"/>
    <property type="match status" value="1"/>
</dbReference>
<protein>
    <submittedName>
        <fullName evidence="2">Ethyl tert-butyl ether degradation EthD</fullName>
    </submittedName>
</protein>
<dbReference type="Gene3D" id="3.30.70.100">
    <property type="match status" value="1"/>
</dbReference>
<evidence type="ECO:0000313" key="2">
    <source>
        <dbReference type="EMBL" id="VUX55876.1"/>
    </source>
</evidence>
<reference evidence="2" key="1">
    <citation type="submission" date="2019-07" db="EMBL/GenBank/DDBJ databases">
        <authorList>
            <person name="Weber M."/>
            <person name="Kostadinov I."/>
            <person name="Kostadinov D I."/>
        </authorList>
    </citation>
    <scope>NUCLEOTIDE SEQUENCE</scope>
    <source>
        <strain evidence="2">Gfbio:sag-sample-m06:053724c1-46a9-4a36-b237-ea2bf867836b</strain>
    </source>
</reference>
<dbReference type="GO" id="GO:0016491">
    <property type="term" value="F:oxidoreductase activity"/>
    <property type="evidence" value="ECO:0007669"/>
    <property type="project" value="InterPro"/>
</dbReference>
<dbReference type="Pfam" id="PF07110">
    <property type="entry name" value="EthD"/>
    <property type="match status" value="1"/>
</dbReference>
<dbReference type="InterPro" id="IPR009799">
    <property type="entry name" value="EthD_dom"/>
</dbReference>
<dbReference type="SUPFAM" id="SSF54909">
    <property type="entry name" value="Dimeric alpha+beta barrel"/>
    <property type="match status" value="1"/>
</dbReference>
<name>A0A7D9H3Z7_9GAMM</name>
<accession>A0A7D9H3Z7</accession>
<gene>
    <name evidence="2" type="ORF">JTBM06_V1_150008</name>
</gene>
<dbReference type="AlphaFoldDB" id="A0A7D9H3Z7"/>
<feature type="domain" description="EthD" evidence="1">
    <location>
        <begin position="12"/>
        <end position="90"/>
    </location>
</feature>
<sequence>MIRVTGLYRNMSDSKFDFDYYVNTHMPLVKKRLADFGMGEFEVERGIEAADGEAAPYICIVHIEFPTIDDFKRGFEKHGEELSADVPNYTNIAPEIQISEIVKSRE</sequence>
<organism evidence="2">
    <name type="scientific">uncultured Woeseiaceae bacterium</name>
    <dbReference type="NCBI Taxonomy" id="1983305"/>
    <lineage>
        <taxon>Bacteria</taxon>
        <taxon>Pseudomonadati</taxon>
        <taxon>Pseudomonadota</taxon>
        <taxon>Gammaproteobacteria</taxon>
        <taxon>Woeseiales</taxon>
        <taxon>Woeseiaceae</taxon>
        <taxon>environmental samples</taxon>
    </lineage>
</organism>
<dbReference type="EMBL" id="LR633967">
    <property type="protein sequence ID" value="VUX55876.1"/>
    <property type="molecule type" value="Genomic_DNA"/>
</dbReference>
<dbReference type="NCBIfam" id="TIGR02118">
    <property type="entry name" value="EthD family reductase"/>
    <property type="match status" value="1"/>
</dbReference>
<dbReference type="PANTHER" id="PTHR40260:SF2">
    <property type="entry name" value="BLR8190 PROTEIN"/>
    <property type="match status" value="1"/>
</dbReference>
<proteinExistence type="predicted"/>